<evidence type="ECO:0000313" key="2">
    <source>
        <dbReference type="Proteomes" id="UP001057452"/>
    </source>
</evidence>
<gene>
    <name evidence="1" type="ORF">KUCAC02_005855</name>
</gene>
<organism evidence="1 2">
    <name type="scientific">Chaenocephalus aceratus</name>
    <name type="common">Blackfin icefish</name>
    <name type="synonym">Chaenichthys aceratus</name>
    <dbReference type="NCBI Taxonomy" id="36190"/>
    <lineage>
        <taxon>Eukaryota</taxon>
        <taxon>Metazoa</taxon>
        <taxon>Chordata</taxon>
        <taxon>Craniata</taxon>
        <taxon>Vertebrata</taxon>
        <taxon>Euteleostomi</taxon>
        <taxon>Actinopterygii</taxon>
        <taxon>Neopterygii</taxon>
        <taxon>Teleostei</taxon>
        <taxon>Neoteleostei</taxon>
        <taxon>Acanthomorphata</taxon>
        <taxon>Eupercaria</taxon>
        <taxon>Perciformes</taxon>
        <taxon>Notothenioidei</taxon>
        <taxon>Channichthyidae</taxon>
        <taxon>Chaenocephalus</taxon>
    </lineage>
</organism>
<keyword evidence="2" id="KW-1185">Reference proteome</keyword>
<sequence>MVVFHSLIFCDACDEYGDTRRTDSWSLADGRSLHVDVRLLELELHWRLSMCRVYESHHDVMRRSARDRQGEQRRSDC</sequence>
<evidence type="ECO:0000313" key="1">
    <source>
        <dbReference type="EMBL" id="KAI4815720.1"/>
    </source>
</evidence>
<dbReference type="Proteomes" id="UP001057452">
    <property type="component" value="Chromosome 13"/>
</dbReference>
<reference evidence="1" key="1">
    <citation type="submission" date="2022-05" db="EMBL/GenBank/DDBJ databases">
        <title>Chromosome-level genome of Chaenocephalus aceratus.</title>
        <authorList>
            <person name="Park H."/>
        </authorList>
    </citation>
    <scope>NUCLEOTIDE SEQUENCE</scope>
    <source>
        <strain evidence="1">KU_202001</strain>
    </source>
</reference>
<dbReference type="EMBL" id="CM043797">
    <property type="protein sequence ID" value="KAI4815720.1"/>
    <property type="molecule type" value="Genomic_DNA"/>
</dbReference>
<name>A0ACB9WQM7_CHAAC</name>
<comment type="caution">
    <text evidence="1">The sequence shown here is derived from an EMBL/GenBank/DDBJ whole genome shotgun (WGS) entry which is preliminary data.</text>
</comment>
<protein>
    <submittedName>
        <fullName evidence="1">Uncharacterized protein</fullName>
    </submittedName>
</protein>
<accession>A0ACB9WQM7</accession>
<proteinExistence type="predicted"/>